<protein>
    <submittedName>
        <fullName evidence="4">HNH endonuclease</fullName>
    </submittedName>
</protein>
<dbReference type="Pfam" id="PF02720">
    <property type="entry name" value="DUF222"/>
    <property type="match status" value="1"/>
</dbReference>
<feature type="region of interest" description="Disordered" evidence="2">
    <location>
        <begin position="1"/>
        <end position="22"/>
    </location>
</feature>
<dbReference type="EMBL" id="CP097160">
    <property type="protein sequence ID" value="UQN14957.1"/>
    <property type="molecule type" value="Genomic_DNA"/>
</dbReference>
<evidence type="ECO:0000313" key="4">
    <source>
        <dbReference type="EMBL" id="UQN14957.1"/>
    </source>
</evidence>
<organism evidence="4">
    <name type="scientific">Gulosibacter sediminis</name>
    <dbReference type="NCBI Taxonomy" id="1729695"/>
    <lineage>
        <taxon>Bacteria</taxon>
        <taxon>Bacillati</taxon>
        <taxon>Actinomycetota</taxon>
        <taxon>Actinomycetes</taxon>
        <taxon>Micrococcales</taxon>
        <taxon>Microbacteriaceae</taxon>
        <taxon>Gulosibacter</taxon>
    </lineage>
</organism>
<dbReference type="InterPro" id="IPR003615">
    <property type="entry name" value="HNH_nuc"/>
</dbReference>
<dbReference type="InterPro" id="IPR003870">
    <property type="entry name" value="DUF222"/>
</dbReference>
<dbReference type="GO" id="GO:0004519">
    <property type="term" value="F:endonuclease activity"/>
    <property type="evidence" value="ECO:0007669"/>
    <property type="project" value="UniProtKB-KW"/>
</dbReference>
<dbReference type="CDD" id="cd00085">
    <property type="entry name" value="HNHc"/>
    <property type="match status" value="1"/>
</dbReference>
<comment type="similarity">
    <text evidence="1">Belongs to the Rv1128c/1148c/1588c/1702c/1945/3466 family.</text>
</comment>
<dbReference type="Pfam" id="PF01844">
    <property type="entry name" value="HNH"/>
    <property type="match status" value="1"/>
</dbReference>
<evidence type="ECO:0000259" key="3">
    <source>
        <dbReference type="SMART" id="SM00507"/>
    </source>
</evidence>
<evidence type="ECO:0000256" key="1">
    <source>
        <dbReference type="ARBA" id="ARBA00023450"/>
    </source>
</evidence>
<reference evidence="4" key="1">
    <citation type="submission" date="2022-05" db="EMBL/GenBank/DDBJ databases">
        <title>Complete genome sequence of toluene-degrading Gulosibacter sediminis strain ACHW.36C.</title>
        <authorList>
            <person name="Wai A.C."/>
            <person name="Lai G.K."/>
            <person name="Griffin S.D."/>
            <person name="Leung F.C."/>
        </authorList>
    </citation>
    <scope>NUCLEOTIDE SEQUENCE [LARGE SCALE GENOMIC DNA]</scope>
    <source>
        <strain evidence="4">ACHW.36C</strain>
    </source>
</reference>
<keyword evidence="4" id="KW-0378">Hydrolase</keyword>
<proteinExistence type="inferred from homology"/>
<dbReference type="SMART" id="SM00507">
    <property type="entry name" value="HNHc"/>
    <property type="match status" value="1"/>
</dbReference>
<accession>A0ABY4MX09</accession>
<evidence type="ECO:0000256" key="2">
    <source>
        <dbReference type="SAM" id="MobiDB-lite"/>
    </source>
</evidence>
<dbReference type="InterPro" id="IPR002711">
    <property type="entry name" value="HNH"/>
</dbReference>
<sequence length="474" mass="52629">MASTRHRPDGTTPDPEYDDLTERTRRFTTGYLDYNQQRRHADVGEIRMLAVAYDIAAEHTRRDTTAGAHLISDEHRLHSHLRSIVGTAGIRTNDSDLTLANRAHDAHHLTTAFPAWMTALDDGTVTLRHATALLRYANKVNDDRRDDYGTKVLDYAAKHTPGQTDTYAKKLAARLNSADFETAFERAYQDRTVTIQDLDDGMSILSATIPTVAAHAGYDLLSKQATQLRDDHHDDAKAYRARVREAQAAGEELSPEDAAFIDDPRTVAQLRADVFIETLLTSTPQSILESVAKGKPRVQATVSIIVPITTLLDPDAPRDIATIDGMEPISAFEARQIAGTVTCFDRILTDPITGHVLTVDTRTATPQMRKFLQARDHTCRFPGCRRPAHRSDLDHTVPWAAGGATNVDNQAHLCRRHHTQKHQHPWRVRHLGGGVLEWTSPTGDIFITRPEPPGPIFKPVDGLVYDPAVDPAPF</sequence>
<keyword evidence="4" id="KW-0540">Nuclease</keyword>
<name>A0ABY4MX09_9MICO</name>
<gene>
    <name evidence="4" type="ORF">M3M28_00365</name>
</gene>
<dbReference type="Gene3D" id="1.10.30.50">
    <property type="match status" value="1"/>
</dbReference>
<keyword evidence="4" id="KW-0255">Endonuclease</keyword>
<feature type="domain" description="HNH nuclease" evidence="3">
    <location>
        <begin position="367"/>
        <end position="419"/>
    </location>
</feature>